<evidence type="ECO:0000313" key="6">
    <source>
        <dbReference type="EMBL" id="MBF4632435.1"/>
    </source>
</evidence>
<dbReference type="RefSeq" id="WP_194676045.1">
    <property type="nucleotide sequence ID" value="NZ_JADKRP010000004.1"/>
</dbReference>
<comment type="caution">
    <text evidence="6">The sequence shown here is derived from an EMBL/GenBank/DDBJ whole genome shotgun (WGS) entry which is preliminary data.</text>
</comment>
<dbReference type="PANTHER" id="PTHR30055">
    <property type="entry name" value="HTH-TYPE TRANSCRIPTIONAL REGULATOR RUTR"/>
    <property type="match status" value="1"/>
</dbReference>
<dbReference type="InterPro" id="IPR049445">
    <property type="entry name" value="TetR_SbtR-like_C"/>
</dbReference>
<dbReference type="Pfam" id="PF00440">
    <property type="entry name" value="TetR_N"/>
    <property type="match status" value="1"/>
</dbReference>
<sequence length="191" mass="19985">MPSSSSPAAPRRVRADAQQNLAALVVAARRVFERTGIDAPAREIAAEAGVGVGTLYRHFPDRASLVAAVFTSEIDAAADAAGELLATHAPGEALDLWITRFTSFVATKQGMSSALRSGDPAYDALPAHLHGRLGPALRSLLDAAERAGEVRPGVDALELLQAIGDLSHRAPSPDGRPNAMVLLLVDGLRVR</sequence>
<gene>
    <name evidence="6" type="ORF">ITJ42_14520</name>
</gene>
<protein>
    <submittedName>
        <fullName evidence="6">TetR/AcrR family transcriptional regulator</fullName>
    </submittedName>
</protein>
<dbReference type="SUPFAM" id="SSF46689">
    <property type="entry name" value="Homeodomain-like"/>
    <property type="match status" value="1"/>
</dbReference>
<evidence type="ECO:0000256" key="2">
    <source>
        <dbReference type="ARBA" id="ARBA00023125"/>
    </source>
</evidence>
<dbReference type="InterPro" id="IPR001647">
    <property type="entry name" value="HTH_TetR"/>
</dbReference>
<evidence type="ECO:0000313" key="7">
    <source>
        <dbReference type="Proteomes" id="UP000634579"/>
    </source>
</evidence>
<keyword evidence="1" id="KW-0805">Transcription regulation</keyword>
<dbReference type="Gene3D" id="1.10.357.10">
    <property type="entry name" value="Tetracycline Repressor, domain 2"/>
    <property type="match status" value="1"/>
</dbReference>
<reference evidence="6 7" key="1">
    <citation type="submission" date="2020-10" db="EMBL/GenBank/DDBJ databases">
        <title>Draft genome sequences of plant-associated actinobacteria.</title>
        <authorList>
            <person name="Tarlachkov S.V."/>
            <person name="Starodumova I.P."/>
            <person name="Dorofeeva L.V."/>
            <person name="Prisyazhnaya N.V."/>
            <person name="Roubtsova T.V."/>
            <person name="Chizhov V.N."/>
            <person name="Nadler S.A."/>
            <person name="Subbotin S.A."/>
            <person name="Evtushenko L.I."/>
        </authorList>
    </citation>
    <scope>NUCLEOTIDE SEQUENCE [LARGE SCALE GENOMIC DNA]</scope>
    <source>
        <strain evidence="6 7">VKM Ac-2886</strain>
    </source>
</reference>
<keyword evidence="2 4" id="KW-0238">DNA-binding</keyword>
<evidence type="ECO:0000256" key="4">
    <source>
        <dbReference type="PROSITE-ProRule" id="PRU00335"/>
    </source>
</evidence>
<dbReference type="GO" id="GO:0000976">
    <property type="term" value="F:transcription cis-regulatory region binding"/>
    <property type="evidence" value="ECO:0007669"/>
    <property type="project" value="TreeGrafter"/>
</dbReference>
<dbReference type="Pfam" id="PF21597">
    <property type="entry name" value="TetR_C_43"/>
    <property type="match status" value="1"/>
</dbReference>
<feature type="domain" description="HTH tetR-type" evidence="5">
    <location>
        <begin position="18"/>
        <end position="77"/>
    </location>
</feature>
<keyword evidence="3" id="KW-0804">Transcription</keyword>
<dbReference type="PRINTS" id="PR00455">
    <property type="entry name" value="HTHTETR"/>
</dbReference>
<dbReference type="PROSITE" id="PS50977">
    <property type="entry name" value="HTH_TETR_2"/>
    <property type="match status" value="1"/>
</dbReference>
<evidence type="ECO:0000256" key="1">
    <source>
        <dbReference type="ARBA" id="ARBA00023015"/>
    </source>
</evidence>
<dbReference type="EMBL" id="JADKRP010000004">
    <property type="protein sequence ID" value="MBF4632435.1"/>
    <property type="molecule type" value="Genomic_DNA"/>
</dbReference>
<dbReference type="Proteomes" id="UP000634579">
    <property type="component" value="Unassembled WGS sequence"/>
</dbReference>
<dbReference type="AlphaFoldDB" id="A0A8I0SD39"/>
<dbReference type="InterPro" id="IPR050109">
    <property type="entry name" value="HTH-type_TetR-like_transc_reg"/>
</dbReference>
<proteinExistence type="predicted"/>
<dbReference type="GO" id="GO:0003700">
    <property type="term" value="F:DNA-binding transcription factor activity"/>
    <property type="evidence" value="ECO:0007669"/>
    <property type="project" value="TreeGrafter"/>
</dbReference>
<keyword evidence="7" id="KW-1185">Reference proteome</keyword>
<evidence type="ECO:0000256" key="3">
    <source>
        <dbReference type="ARBA" id="ARBA00023163"/>
    </source>
</evidence>
<dbReference type="InterPro" id="IPR009057">
    <property type="entry name" value="Homeodomain-like_sf"/>
</dbReference>
<evidence type="ECO:0000259" key="5">
    <source>
        <dbReference type="PROSITE" id="PS50977"/>
    </source>
</evidence>
<name>A0A8I0SD39_9MICO</name>
<accession>A0A8I0SD39</accession>
<dbReference type="InterPro" id="IPR036271">
    <property type="entry name" value="Tet_transcr_reg_TetR-rel_C_sf"/>
</dbReference>
<dbReference type="PANTHER" id="PTHR30055:SF234">
    <property type="entry name" value="HTH-TYPE TRANSCRIPTIONAL REGULATOR BETI"/>
    <property type="match status" value="1"/>
</dbReference>
<dbReference type="SUPFAM" id="SSF48498">
    <property type="entry name" value="Tetracyclin repressor-like, C-terminal domain"/>
    <property type="match status" value="1"/>
</dbReference>
<organism evidence="6 7">
    <name type="scientific">Clavibacter phaseoli</name>
    <dbReference type="NCBI Taxonomy" id="1734031"/>
    <lineage>
        <taxon>Bacteria</taxon>
        <taxon>Bacillati</taxon>
        <taxon>Actinomycetota</taxon>
        <taxon>Actinomycetes</taxon>
        <taxon>Micrococcales</taxon>
        <taxon>Microbacteriaceae</taxon>
        <taxon>Clavibacter</taxon>
    </lineage>
</organism>
<feature type="DNA-binding region" description="H-T-H motif" evidence="4">
    <location>
        <begin position="40"/>
        <end position="59"/>
    </location>
</feature>